<evidence type="ECO:0000313" key="2">
    <source>
        <dbReference type="EMBL" id="KKQ69620.1"/>
    </source>
</evidence>
<dbReference type="AlphaFoldDB" id="A0A0G0K2F2"/>
<feature type="transmembrane region" description="Helical" evidence="1">
    <location>
        <begin position="12"/>
        <end position="37"/>
    </location>
</feature>
<gene>
    <name evidence="2" type="ORF">US90_C0014G0012</name>
</gene>
<keyword evidence="1" id="KW-1133">Transmembrane helix</keyword>
<protein>
    <submittedName>
        <fullName evidence="2">Uncharacterized protein</fullName>
    </submittedName>
</protein>
<keyword evidence="1" id="KW-0812">Transmembrane</keyword>
<comment type="caution">
    <text evidence="2">The sequence shown here is derived from an EMBL/GenBank/DDBJ whole genome shotgun (WGS) entry which is preliminary data.</text>
</comment>
<name>A0A0G0K2F2_9BACT</name>
<sequence length="202" mass="22881">MTRVNLDQRRQNFIYLSLSLFFILVSGVGIFLIYHLVNPSLPNLVPTDSNIISIKNTPTPSIILSRIPSVKLSPTAKPSPVPTPEINQYAIDIDNFSVQFKSNRQVITDTEDSGNRYTFYRSDSSLAVHVGQTWSWQHPSREFSTSSLLLDGQPTFQYLIDTQKLVDAEFDGKKYTIQCIHNGIDAIKSECDQFIASFKFLK</sequence>
<reference evidence="2 3" key="1">
    <citation type="journal article" date="2015" name="Nature">
        <title>rRNA introns, odd ribosomes, and small enigmatic genomes across a large radiation of phyla.</title>
        <authorList>
            <person name="Brown C.T."/>
            <person name="Hug L.A."/>
            <person name="Thomas B.C."/>
            <person name="Sharon I."/>
            <person name="Castelle C.J."/>
            <person name="Singh A."/>
            <person name="Wilkins M.J."/>
            <person name="Williams K.H."/>
            <person name="Banfield J.F."/>
        </authorList>
    </citation>
    <scope>NUCLEOTIDE SEQUENCE [LARGE SCALE GENOMIC DNA]</scope>
</reference>
<accession>A0A0G0K2F2</accession>
<dbReference type="EMBL" id="LBUT01000014">
    <property type="protein sequence ID" value="KKQ69620.1"/>
    <property type="molecule type" value="Genomic_DNA"/>
</dbReference>
<dbReference type="Proteomes" id="UP000034406">
    <property type="component" value="Unassembled WGS sequence"/>
</dbReference>
<evidence type="ECO:0000256" key="1">
    <source>
        <dbReference type="SAM" id="Phobius"/>
    </source>
</evidence>
<organism evidence="2 3">
    <name type="scientific">Candidatus Shapirobacteria bacterium GW2011_GWE2_38_30</name>
    <dbReference type="NCBI Taxonomy" id="1618490"/>
    <lineage>
        <taxon>Bacteria</taxon>
        <taxon>Candidatus Shapironibacteriota</taxon>
    </lineage>
</organism>
<keyword evidence="1" id="KW-0472">Membrane</keyword>
<evidence type="ECO:0000313" key="3">
    <source>
        <dbReference type="Proteomes" id="UP000034406"/>
    </source>
</evidence>
<proteinExistence type="predicted"/>